<feature type="region of interest" description="Disordered" evidence="1">
    <location>
        <begin position="530"/>
        <end position="550"/>
    </location>
</feature>
<gene>
    <name evidence="2" type="ORF">A3F15_01270</name>
</gene>
<evidence type="ECO:0000256" key="1">
    <source>
        <dbReference type="SAM" id="MobiDB-lite"/>
    </source>
</evidence>
<dbReference type="EMBL" id="MHUC01000018">
    <property type="protein sequence ID" value="OHA70817.1"/>
    <property type="molecule type" value="Genomic_DNA"/>
</dbReference>
<reference evidence="2 3" key="1">
    <citation type="journal article" date="2016" name="Nat. Commun.">
        <title>Thousands of microbial genomes shed light on interconnected biogeochemical processes in an aquifer system.</title>
        <authorList>
            <person name="Anantharaman K."/>
            <person name="Brown C.T."/>
            <person name="Hug L.A."/>
            <person name="Sharon I."/>
            <person name="Castelle C.J."/>
            <person name="Probst A.J."/>
            <person name="Thomas B.C."/>
            <person name="Singh A."/>
            <person name="Wilkins M.J."/>
            <person name="Karaoz U."/>
            <person name="Brodie E.L."/>
            <person name="Williams K.H."/>
            <person name="Hubbard S.S."/>
            <person name="Banfield J.F."/>
        </authorList>
    </citation>
    <scope>NUCLEOTIDE SEQUENCE [LARGE SCALE GENOMIC DNA]</scope>
</reference>
<name>A0A1G2RDJ8_9BACT</name>
<organism evidence="2 3">
    <name type="scientific">Candidatus Wildermuthbacteria bacterium RIFCSPHIGHO2_12_FULL_40_12</name>
    <dbReference type="NCBI Taxonomy" id="1802457"/>
    <lineage>
        <taxon>Bacteria</taxon>
        <taxon>Candidatus Wildermuthiibacteriota</taxon>
    </lineage>
</organism>
<protein>
    <recommendedName>
        <fullName evidence="4">DUF11 domain-containing protein</fullName>
    </recommendedName>
</protein>
<dbReference type="Proteomes" id="UP000177078">
    <property type="component" value="Unassembled WGS sequence"/>
</dbReference>
<proteinExistence type="predicted"/>
<dbReference type="AlphaFoldDB" id="A0A1G2RDJ8"/>
<evidence type="ECO:0008006" key="4">
    <source>
        <dbReference type="Google" id="ProtNLM"/>
    </source>
</evidence>
<evidence type="ECO:0000313" key="3">
    <source>
        <dbReference type="Proteomes" id="UP000177078"/>
    </source>
</evidence>
<sequence>MRKKLAFVMVVLSLILLAAAFWFLKRNVYSKEVLRIEILGPAEAELAGEVDYIVKYKNNGNIRLEEPRLVFEFPEYTEIISNGGSGERKNSLRQEKELDDIYPGEEKTVSFKGRLLGKENAAKTAKAWLSYRPKNIIAQYESATTFTTIIKSVPLTFEFDIPSKVEPGKESLFRVNYFSNLNYPLSGLRVKVEYPSGFEFVESLPRALGGNEWDIPLLNKTEGGRIGITGKLGGEIGETKIFRASLGLWKGEKFILLKEITRGIEIARPSIFISMKINDLPEYIANPGDYLHYDISFKNTGEKVFEDLFLVVQLEKDIFDFDTVQSGLGQVQKEAGSIIWDHNTMPQLKFLPGMEEGKVEFYIKLKEELPQSPLIRTKISLSFIREEFINKINTELALLQKGYFNQGPFKNSGPLPPQVGQQTTYTVSWQVKNAYSDVKNLKIVAVLPPQVRLTGEFAPPDARLTFDQQSREIIWEIGDLLSKEASPEVFFQIAFMPDISQKDEIVGLVVSARAIGEDVWTGKTVESDAVSVSTDLPDDPSVSESQGVVQ</sequence>
<comment type="caution">
    <text evidence="2">The sequence shown here is derived from an EMBL/GenBank/DDBJ whole genome shotgun (WGS) entry which is preliminary data.</text>
</comment>
<accession>A0A1G2RDJ8</accession>
<dbReference type="STRING" id="1802457.A3F15_01270"/>
<evidence type="ECO:0000313" key="2">
    <source>
        <dbReference type="EMBL" id="OHA70817.1"/>
    </source>
</evidence>